<name>A0A8G2FXC4_PICTO</name>
<keyword evidence="3" id="KW-0560">Oxidoreductase</keyword>
<dbReference type="EMBL" id="FWYE01000003">
    <property type="protein sequence ID" value="SMD31209.1"/>
    <property type="molecule type" value="Genomic_DNA"/>
</dbReference>
<evidence type="ECO:0000256" key="4">
    <source>
        <dbReference type="ARBA" id="ARBA00023317"/>
    </source>
</evidence>
<dbReference type="InterPro" id="IPR022367">
    <property type="entry name" value="2-oxoacid/accept_OxRdtase_asu"/>
</dbReference>
<dbReference type="InterPro" id="IPR029061">
    <property type="entry name" value="THDP-binding"/>
</dbReference>
<reference evidence="15 16" key="1">
    <citation type="submission" date="2017-04" db="EMBL/GenBank/DDBJ databases">
        <authorList>
            <person name="Varghese N."/>
            <person name="Submissions S."/>
        </authorList>
    </citation>
    <scope>NUCLEOTIDE SEQUENCE [LARGE SCALE GENOMIC DNA]</scope>
    <source>
        <strain evidence="15 16">DSM 9789</strain>
    </source>
</reference>
<evidence type="ECO:0000256" key="11">
    <source>
        <dbReference type="ARBA" id="ARBA00079587"/>
    </source>
</evidence>
<evidence type="ECO:0000256" key="5">
    <source>
        <dbReference type="ARBA" id="ARBA00048893"/>
    </source>
</evidence>
<dbReference type="InterPro" id="IPR009014">
    <property type="entry name" value="Transketo_C/PFOR_II"/>
</dbReference>
<feature type="domain" description="Pyruvate flavodoxin/ferredoxin oxidoreductase pyrimidine binding" evidence="13">
    <location>
        <begin position="246"/>
        <end position="481"/>
    </location>
</feature>
<dbReference type="InterPro" id="IPR033412">
    <property type="entry name" value="PFOR_II"/>
</dbReference>
<dbReference type="InterPro" id="IPR002880">
    <property type="entry name" value="Pyrv_Fd/Flavodoxin_OxRdtase_N"/>
</dbReference>
<proteinExistence type="predicted"/>
<dbReference type="InterPro" id="IPR002869">
    <property type="entry name" value="Pyrv_flavodox_OxRed_cen"/>
</dbReference>
<comment type="catalytic activity">
    <reaction evidence="5">
        <text>a 2-oxocarboxylate + 2 oxidized [2Fe-2S]-[ferredoxin] + CoA = an acyl-CoA + 2 reduced [2Fe-2S]-[ferredoxin] + CO2 + H(+)</text>
        <dbReference type="Rhea" id="RHEA:42316"/>
        <dbReference type="Rhea" id="RHEA-COMP:10000"/>
        <dbReference type="Rhea" id="RHEA-COMP:10001"/>
        <dbReference type="ChEBI" id="CHEBI:15378"/>
        <dbReference type="ChEBI" id="CHEBI:16526"/>
        <dbReference type="ChEBI" id="CHEBI:33737"/>
        <dbReference type="ChEBI" id="CHEBI:33738"/>
        <dbReference type="ChEBI" id="CHEBI:35179"/>
        <dbReference type="ChEBI" id="CHEBI:57287"/>
        <dbReference type="ChEBI" id="CHEBI:58342"/>
        <dbReference type="EC" id="1.2.7.11"/>
    </reaction>
</comment>
<dbReference type="SUPFAM" id="SSF53323">
    <property type="entry name" value="Pyruvate-ferredoxin oxidoreductase, PFOR, domain III"/>
    <property type="match status" value="1"/>
</dbReference>
<keyword evidence="16" id="KW-1185">Reference proteome</keyword>
<evidence type="ECO:0000313" key="16">
    <source>
        <dbReference type="Proteomes" id="UP000192315"/>
    </source>
</evidence>
<dbReference type="RefSeq" id="WP_084272935.1">
    <property type="nucleotide sequence ID" value="NZ_FWYE01000003.1"/>
</dbReference>
<dbReference type="GO" id="GO:0047553">
    <property type="term" value="F:2-oxoglutarate synthase activity"/>
    <property type="evidence" value="ECO:0007669"/>
    <property type="project" value="UniProtKB-EC"/>
</dbReference>
<keyword evidence="4" id="KW-0670">Pyruvate</keyword>
<evidence type="ECO:0000259" key="13">
    <source>
        <dbReference type="Pfam" id="PF01855"/>
    </source>
</evidence>
<feature type="domain" description="Pyruvate:ferredoxin oxidoreductase core" evidence="14">
    <location>
        <begin position="516"/>
        <end position="610"/>
    </location>
</feature>
<dbReference type="EC" id="1.2.7.11" evidence="2"/>
<dbReference type="SUPFAM" id="SSF52518">
    <property type="entry name" value="Thiamin diphosphate-binding fold (THDP-binding)"/>
    <property type="match status" value="1"/>
</dbReference>
<evidence type="ECO:0000256" key="8">
    <source>
        <dbReference type="ARBA" id="ARBA00066947"/>
    </source>
</evidence>
<dbReference type="NCBIfam" id="NF041170">
    <property type="entry name" value="Oxoac_fdxalpha_Archa"/>
    <property type="match status" value="1"/>
</dbReference>
<dbReference type="Gene3D" id="3.40.920.10">
    <property type="entry name" value="Pyruvate-ferredoxin oxidoreductase, PFOR, domain III"/>
    <property type="match status" value="1"/>
</dbReference>
<dbReference type="CDD" id="cd07034">
    <property type="entry name" value="TPP_PYR_PFOR_IOR-alpha_like"/>
    <property type="match status" value="1"/>
</dbReference>
<protein>
    <recommendedName>
        <fullName evidence="9">2-oxoglutarate synthase subunit KorA</fullName>
        <ecNumber evidence="2">1.2.7.11</ecNumber>
        <ecNumber evidence="8">1.2.7.3</ecNumber>
    </recommendedName>
    <alternativeName>
        <fullName evidence="11">2-ketoglutarate oxidoreductase alpha chain</fullName>
    </alternativeName>
    <alternativeName>
        <fullName evidence="10">2-oxoglutarate-ferredoxin oxidoreductase subunit alpha</fullName>
    </alternativeName>
</protein>
<dbReference type="GO" id="GO:0019164">
    <property type="term" value="F:pyruvate synthase activity"/>
    <property type="evidence" value="ECO:0007669"/>
    <property type="project" value="UniProtKB-ARBA"/>
</dbReference>
<evidence type="ECO:0000256" key="3">
    <source>
        <dbReference type="ARBA" id="ARBA00023002"/>
    </source>
</evidence>
<feature type="domain" description="Pyruvate/ketoisovalerate oxidoreductase catalytic" evidence="12">
    <location>
        <begin position="15"/>
        <end position="213"/>
    </location>
</feature>
<dbReference type="PANTHER" id="PTHR32154:SF16">
    <property type="entry name" value="PYRUVATE FLAVODOXIN_FERREDOXIN OXIDOREDUCTASE DOMAIN PROTEIN"/>
    <property type="match status" value="1"/>
</dbReference>
<comment type="catalytic activity">
    <reaction evidence="6">
        <text>2 oxidized [2Fe-2S]-[ferredoxin] + 2-oxoglutarate + CoA = succinyl-CoA + 2 reduced [2Fe-2S]-[ferredoxin] + CO2 + H(+)</text>
        <dbReference type="Rhea" id="RHEA:17297"/>
        <dbReference type="Rhea" id="RHEA-COMP:10000"/>
        <dbReference type="Rhea" id="RHEA-COMP:10001"/>
        <dbReference type="ChEBI" id="CHEBI:15378"/>
        <dbReference type="ChEBI" id="CHEBI:16526"/>
        <dbReference type="ChEBI" id="CHEBI:16810"/>
        <dbReference type="ChEBI" id="CHEBI:33737"/>
        <dbReference type="ChEBI" id="CHEBI:33738"/>
        <dbReference type="ChEBI" id="CHEBI:57287"/>
        <dbReference type="ChEBI" id="CHEBI:57292"/>
        <dbReference type="EC" id="1.2.7.3"/>
    </reaction>
</comment>
<dbReference type="Proteomes" id="UP000192315">
    <property type="component" value="Unassembled WGS sequence"/>
</dbReference>
<evidence type="ECO:0000313" key="15">
    <source>
        <dbReference type="EMBL" id="SMD31209.1"/>
    </source>
</evidence>
<dbReference type="InterPro" id="IPR019752">
    <property type="entry name" value="Pyrv/ketoisovalerate_OxRed_cat"/>
</dbReference>
<evidence type="ECO:0000259" key="14">
    <source>
        <dbReference type="Pfam" id="PF17147"/>
    </source>
</evidence>
<accession>A0A8G2FXC4</accession>
<dbReference type="FunFam" id="3.40.50.970:FF:000022">
    <property type="entry name" value="2-oxoglutarate ferredoxin oxidoreductase alpha subunit"/>
    <property type="match status" value="1"/>
</dbReference>
<sequence>MSETDINLLIGGPQGGGIDSAANMISRAFALAGYNVFGVREYHSNIKGRHSYIHYRIMKERPRSLKYPVDFMVALDPDTVFEHMDNVGNGTKVIYDSSFDSFELKNARMMNHDTMSRVRSILEEASLTPDMKGISAYLKSKGAEIYSIPFEKLITQNSVDGPATRYYNTLGAAITVAMLGLDEDHMDDGIRYAFRGKDKVIETNLKVVKSGYDYVKSLNLKIDNLEVFERKPRLMLSGNDAVTIGKLMGGLRFQTYYPITPASDESTLLEAHEDVKLLSRENEKLKSAGVVVVQTEDELAAVNMANGAALTGTRSATATSGPGFSLMAEGISFAGMTEIPVVVTFYQRGGPSTGLPTRNGQADLLFALNTGHGEFPRIVISSGDVEECIYDAMKALNYAQRYQMPVIHVIDKNLANTMDLIPTVDPKRVKLIKSEISNEKLIKRYMLDTSNGISPMGVFGRNIFWMTGDEHDELGHVTEDPFIRDRMMEKRMKKLETADAEIPLEDKAILFGDENADITYVTWGSQKGPILDAIEELKKDGINANLLYIKMFEPFPSEFVKKVLGRARLIINVESNMTAQAAKVIRMNTGIEIENNILKYNGRHMTLDEILKATKDIIKKNGYMVVLNNGS</sequence>
<dbReference type="SUPFAM" id="SSF52922">
    <property type="entry name" value="TK C-terminal domain-like"/>
    <property type="match status" value="1"/>
</dbReference>
<dbReference type="GO" id="GO:0006979">
    <property type="term" value="P:response to oxidative stress"/>
    <property type="evidence" value="ECO:0007669"/>
    <property type="project" value="TreeGrafter"/>
</dbReference>
<dbReference type="InterPro" id="IPR053400">
    <property type="entry name" value="2-oxoacid_Fdx_oxidoreductase"/>
</dbReference>
<evidence type="ECO:0000256" key="2">
    <source>
        <dbReference type="ARBA" id="ARBA00012691"/>
    </source>
</evidence>
<dbReference type="PANTHER" id="PTHR32154">
    <property type="entry name" value="PYRUVATE-FLAVODOXIN OXIDOREDUCTASE-RELATED"/>
    <property type="match status" value="1"/>
</dbReference>
<dbReference type="EC" id="1.2.7.3" evidence="8"/>
<dbReference type="GO" id="GO:0018491">
    <property type="term" value="F:2-oxobutyrate synthase activity"/>
    <property type="evidence" value="ECO:0007669"/>
    <property type="project" value="UniProtKB-ARBA"/>
</dbReference>
<comment type="caution">
    <text evidence="15">The sequence shown here is derived from an EMBL/GenBank/DDBJ whole genome shotgun (WGS) entry which is preliminary data.</text>
</comment>
<dbReference type="Pfam" id="PF01558">
    <property type="entry name" value="POR"/>
    <property type="match status" value="1"/>
</dbReference>
<comment type="subunit">
    <text evidence="7">Heterotetramer of the KorA, KorB, KorC and KorD subunits.</text>
</comment>
<gene>
    <name evidence="15" type="ORF">SAMN02745355_1132</name>
</gene>
<dbReference type="Pfam" id="PF17147">
    <property type="entry name" value="PFOR_II"/>
    <property type="match status" value="1"/>
</dbReference>
<dbReference type="Pfam" id="PF01855">
    <property type="entry name" value="POR_N"/>
    <property type="match status" value="1"/>
</dbReference>
<dbReference type="Gene3D" id="3.40.50.920">
    <property type="match status" value="1"/>
</dbReference>
<dbReference type="Gene3D" id="3.40.50.970">
    <property type="match status" value="1"/>
</dbReference>
<evidence type="ECO:0000256" key="10">
    <source>
        <dbReference type="ARBA" id="ARBA00076968"/>
    </source>
</evidence>
<dbReference type="InterPro" id="IPR050722">
    <property type="entry name" value="Pyruvate:ferred/Flavod_OxRd"/>
</dbReference>
<dbReference type="NCBIfam" id="TIGR03710">
    <property type="entry name" value="OAFO_sf"/>
    <property type="match status" value="1"/>
</dbReference>
<dbReference type="FunFam" id="3.40.50.920:FF:000009">
    <property type="entry name" value="2-oxoglutarate ferredoxin oxidoreductase subunit alpha"/>
    <property type="match status" value="1"/>
</dbReference>
<evidence type="ECO:0000256" key="9">
    <source>
        <dbReference type="ARBA" id="ARBA00071398"/>
    </source>
</evidence>
<evidence type="ECO:0000256" key="6">
    <source>
        <dbReference type="ARBA" id="ARBA00052359"/>
    </source>
</evidence>
<evidence type="ECO:0000256" key="7">
    <source>
        <dbReference type="ARBA" id="ARBA00064882"/>
    </source>
</evidence>
<dbReference type="AlphaFoldDB" id="A0A8G2FXC4"/>
<organism evidence="15 16">
    <name type="scientific">Picrophilus torridus (strain ATCC 700027 / DSM 9790 / JCM 10055 / NBRC 100828 / KAW 2/3)</name>
    <dbReference type="NCBI Taxonomy" id="1122961"/>
    <lineage>
        <taxon>Archaea</taxon>
        <taxon>Methanobacteriati</taxon>
        <taxon>Thermoplasmatota</taxon>
        <taxon>Thermoplasmata</taxon>
        <taxon>Thermoplasmatales</taxon>
        <taxon>Picrophilaceae</taxon>
        <taxon>Picrophilus</taxon>
    </lineage>
</organism>
<evidence type="ECO:0000259" key="12">
    <source>
        <dbReference type="Pfam" id="PF01558"/>
    </source>
</evidence>
<comment type="subunit">
    <text evidence="1">Heterodimer composed of an alpha and a beta subunit.</text>
</comment>
<evidence type="ECO:0000256" key="1">
    <source>
        <dbReference type="ARBA" id="ARBA00011631"/>
    </source>
</evidence>